<feature type="transmembrane region" description="Helical" evidence="7">
    <location>
        <begin position="355"/>
        <end position="375"/>
    </location>
</feature>
<organism evidence="9 10">
    <name type="scientific">Chelonobacter oris</name>
    <dbReference type="NCBI Taxonomy" id="505317"/>
    <lineage>
        <taxon>Bacteria</taxon>
        <taxon>Pseudomonadati</taxon>
        <taxon>Pseudomonadota</taxon>
        <taxon>Gammaproteobacteria</taxon>
        <taxon>Pasteurellales</taxon>
        <taxon>Pasteurellaceae</taxon>
        <taxon>Chelonobacter</taxon>
    </lineage>
</organism>
<dbReference type="PANTHER" id="PTHR33362:SF4">
    <property type="entry name" value="2,3-DIKETO-L-GULONATE TRAP TRANSPORTER LARGE PERMEASE PROTEIN YIAN"/>
    <property type="match status" value="1"/>
</dbReference>
<dbReference type="PIRSF" id="PIRSF006066">
    <property type="entry name" value="HI0050"/>
    <property type="match status" value="1"/>
</dbReference>
<dbReference type="GO" id="GO:0005886">
    <property type="term" value="C:plasma membrane"/>
    <property type="evidence" value="ECO:0007669"/>
    <property type="project" value="UniProtKB-SubCell"/>
</dbReference>
<keyword evidence="7" id="KW-0813">Transport</keyword>
<feature type="transmembrane region" description="Helical" evidence="7">
    <location>
        <begin position="277"/>
        <end position="294"/>
    </location>
</feature>
<evidence type="ECO:0000256" key="4">
    <source>
        <dbReference type="ARBA" id="ARBA00022692"/>
    </source>
</evidence>
<evidence type="ECO:0000259" key="8">
    <source>
        <dbReference type="Pfam" id="PF06808"/>
    </source>
</evidence>
<comment type="similarity">
    <text evidence="7">Belongs to the TRAP transporter large permease family.</text>
</comment>
<keyword evidence="5 7" id="KW-1133">Transmembrane helix</keyword>
<dbReference type="STRING" id="505317.OA57_03185"/>
<keyword evidence="2" id="KW-1003">Cell membrane</keyword>
<dbReference type="AlphaFoldDB" id="A0A0A3APB2"/>
<name>A0A0A3APB2_9PAST</name>
<feature type="transmembrane region" description="Helical" evidence="7">
    <location>
        <begin position="170"/>
        <end position="192"/>
    </location>
</feature>
<keyword evidence="10" id="KW-1185">Reference proteome</keyword>
<feature type="transmembrane region" description="Helical" evidence="7">
    <location>
        <begin position="93"/>
        <end position="126"/>
    </location>
</feature>
<evidence type="ECO:0000256" key="2">
    <source>
        <dbReference type="ARBA" id="ARBA00022475"/>
    </source>
</evidence>
<comment type="subcellular location">
    <subcellularLocation>
        <location evidence="1 7">Cell inner membrane</location>
        <topology evidence="1 7">Multi-pass membrane protein</topology>
    </subcellularLocation>
</comment>
<evidence type="ECO:0000313" key="10">
    <source>
        <dbReference type="Proteomes" id="UP000030380"/>
    </source>
</evidence>
<feature type="transmembrane region" description="Helical" evidence="7">
    <location>
        <begin position="47"/>
        <end position="66"/>
    </location>
</feature>
<dbReference type="Pfam" id="PF06808">
    <property type="entry name" value="DctM"/>
    <property type="match status" value="1"/>
</dbReference>
<dbReference type="EMBL" id="JSUM01000003">
    <property type="protein sequence ID" value="KGQ71243.1"/>
    <property type="molecule type" value="Genomic_DNA"/>
</dbReference>
<dbReference type="RefSeq" id="WP_034613316.1">
    <property type="nucleotide sequence ID" value="NZ_JSUM01000003.1"/>
</dbReference>
<comment type="caution">
    <text evidence="9">The sequence shown here is derived from an EMBL/GenBank/DDBJ whole genome shotgun (WGS) entry which is preliminary data.</text>
</comment>
<dbReference type="InterPro" id="IPR004681">
    <property type="entry name" value="TRAP_DctM"/>
</dbReference>
<comment type="function">
    <text evidence="7">Part of the tripartite ATP-independent periplasmic (TRAP) transport system.</text>
</comment>
<dbReference type="GO" id="GO:0022857">
    <property type="term" value="F:transmembrane transporter activity"/>
    <property type="evidence" value="ECO:0007669"/>
    <property type="project" value="UniProtKB-UniRule"/>
</dbReference>
<dbReference type="OrthoDB" id="8627919at2"/>
<proteinExistence type="inferred from homology"/>
<feature type="transmembrane region" description="Helical" evidence="7">
    <location>
        <begin position="138"/>
        <end position="158"/>
    </location>
</feature>
<feature type="transmembrane region" description="Helical" evidence="7">
    <location>
        <begin position="314"/>
        <end position="343"/>
    </location>
</feature>
<feature type="transmembrane region" description="Helical" evidence="7">
    <location>
        <begin position="6"/>
        <end position="35"/>
    </location>
</feature>
<keyword evidence="3 7" id="KW-0997">Cell inner membrane</keyword>
<evidence type="ECO:0000313" key="9">
    <source>
        <dbReference type="EMBL" id="KGQ71243.1"/>
    </source>
</evidence>
<dbReference type="InterPro" id="IPR010656">
    <property type="entry name" value="DctM"/>
</dbReference>
<dbReference type="PANTHER" id="PTHR33362">
    <property type="entry name" value="SIALIC ACID TRAP TRANSPORTER PERMEASE PROTEIN SIAT-RELATED"/>
    <property type="match status" value="1"/>
</dbReference>
<accession>A0A0A3APB2</accession>
<feature type="transmembrane region" description="Helical" evidence="7">
    <location>
        <begin position="213"/>
        <end position="234"/>
    </location>
</feature>
<evidence type="ECO:0000256" key="6">
    <source>
        <dbReference type="ARBA" id="ARBA00023136"/>
    </source>
</evidence>
<gene>
    <name evidence="9" type="ORF">OA57_03185</name>
</gene>
<feature type="domain" description="TRAP C4-dicarboxylate transport system permease DctM subunit" evidence="8">
    <location>
        <begin position="8"/>
        <end position="415"/>
    </location>
</feature>
<reference evidence="9 10" key="1">
    <citation type="submission" date="2014-11" db="EMBL/GenBank/DDBJ databases">
        <title>Draft genome sequence of Chelonobacter oris 1662T, associated with respiratory disease in Hermann's Tortoises.</title>
        <authorList>
            <person name="Kudirkiene E."/>
            <person name="Hansen M.J."/>
            <person name="Bojesen A.M."/>
        </authorList>
    </citation>
    <scope>NUCLEOTIDE SEQUENCE [LARGE SCALE GENOMIC DNA]</scope>
    <source>
        <strain evidence="9 10">1662</strain>
    </source>
</reference>
<sequence length="426" mass="45213">MTIILFLASLIGGIVIGVPIAFSLLFSGIMLMLYLDVFNAQILSQNLFNGADSFSMMAIPFFVVAGDLMNRGGLTNKIVDAATSIVGHIRGGLGYVAILAILLFASLVGSAVASTAALGAILIPMMVRSGYNRDRSTALIAGGNILSPIMPPSVPMIIFGVTAGVSVTDLFMGGIAPAIYITAILCVVWALVSRKDSAAPLPRKSFREVISAVRKAIWAIFMPVGILLGLRSGMFTPTEAGVMAVVYALLIGVFVYRELTLQDIKESMISSAKASSAIMFLAAAAMVSSWLMTIGNIPRIVTDLLQPFIEHPMVLMLVIAGLVLLVGTSMDVVPTILILTPVLMPAVKQAGINPVYFGVVFIITCVMGLLTPPVGTVLNVAASTGRINMERIVKAIWPFLLAIVITLLLLIIFPSLLIQPLEFFTQ</sequence>
<evidence type="ECO:0000256" key="7">
    <source>
        <dbReference type="RuleBase" id="RU369079"/>
    </source>
</evidence>
<evidence type="ECO:0000256" key="3">
    <source>
        <dbReference type="ARBA" id="ARBA00022519"/>
    </source>
</evidence>
<keyword evidence="6 7" id="KW-0472">Membrane</keyword>
<feature type="transmembrane region" description="Helical" evidence="7">
    <location>
        <begin position="395"/>
        <end position="418"/>
    </location>
</feature>
<comment type="subunit">
    <text evidence="7">The complex comprises the extracytoplasmic solute receptor protein and the two transmembrane proteins.</text>
</comment>
<dbReference type="NCBIfam" id="TIGR00786">
    <property type="entry name" value="dctM"/>
    <property type="match status" value="1"/>
</dbReference>
<dbReference type="Proteomes" id="UP000030380">
    <property type="component" value="Unassembled WGS sequence"/>
</dbReference>
<keyword evidence="4 7" id="KW-0812">Transmembrane</keyword>
<evidence type="ECO:0000256" key="5">
    <source>
        <dbReference type="ARBA" id="ARBA00022989"/>
    </source>
</evidence>
<evidence type="ECO:0000256" key="1">
    <source>
        <dbReference type="ARBA" id="ARBA00004429"/>
    </source>
</evidence>
<protein>
    <recommendedName>
        <fullName evidence="7">TRAP transporter large permease protein</fullName>
    </recommendedName>
</protein>
<feature type="transmembrane region" description="Helical" evidence="7">
    <location>
        <begin position="240"/>
        <end position="256"/>
    </location>
</feature>